<dbReference type="EMBL" id="UGYO01000001">
    <property type="protein sequence ID" value="SUI74797.1"/>
    <property type="molecule type" value="Genomic_DNA"/>
</dbReference>
<dbReference type="InterPro" id="IPR056774">
    <property type="entry name" value="FdhE_N"/>
</dbReference>
<name>A0A380A692_9GAMM</name>
<dbReference type="Pfam" id="PF24860">
    <property type="entry name" value="FdhE_C"/>
    <property type="match status" value="1"/>
</dbReference>
<dbReference type="InterPro" id="IPR006452">
    <property type="entry name" value="Formate_DH_accessory"/>
</dbReference>
<proteinExistence type="inferred from homology"/>
<keyword evidence="7" id="KW-1185">Reference proteome</keyword>
<dbReference type="CDD" id="cd16341">
    <property type="entry name" value="FdhE"/>
    <property type="match status" value="1"/>
</dbReference>
<dbReference type="NCBIfam" id="TIGR01562">
    <property type="entry name" value="FdhE"/>
    <property type="match status" value="1"/>
</dbReference>
<evidence type="ECO:0000259" key="4">
    <source>
        <dbReference type="Pfam" id="PF24859"/>
    </source>
</evidence>
<feature type="domain" description="FdhE N-terminal" evidence="3">
    <location>
        <begin position="20"/>
        <end position="173"/>
    </location>
</feature>
<evidence type="ECO:0000256" key="1">
    <source>
        <dbReference type="ARBA" id="ARBA00022490"/>
    </source>
</evidence>
<organism evidence="6 7">
    <name type="scientific">Shewanella algae</name>
    <dbReference type="NCBI Taxonomy" id="38313"/>
    <lineage>
        <taxon>Bacteria</taxon>
        <taxon>Pseudomonadati</taxon>
        <taxon>Pseudomonadota</taxon>
        <taxon>Gammaproteobacteria</taxon>
        <taxon>Alteromonadales</taxon>
        <taxon>Shewanellaceae</taxon>
        <taxon>Shewanella</taxon>
    </lineage>
</organism>
<reference evidence="6 7" key="1">
    <citation type="submission" date="2018-06" db="EMBL/GenBank/DDBJ databases">
        <authorList>
            <consortium name="Pathogen Informatics"/>
            <person name="Doyle S."/>
        </authorList>
    </citation>
    <scope>NUCLEOTIDE SEQUENCE [LARGE SCALE GENOMIC DNA]</scope>
    <source>
        <strain evidence="6 7">NCTC10738</strain>
    </source>
</reference>
<dbReference type="PANTHER" id="PTHR37689">
    <property type="entry name" value="PROTEIN FDHE"/>
    <property type="match status" value="1"/>
</dbReference>
<dbReference type="Pfam" id="PF24859">
    <property type="entry name" value="FdhE_central"/>
    <property type="match status" value="1"/>
</dbReference>
<dbReference type="PIRSF" id="PIRSF018296">
    <property type="entry name" value="Format_dh_formtn"/>
    <property type="match status" value="1"/>
</dbReference>
<dbReference type="InterPro" id="IPR024064">
    <property type="entry name" value="FdhE-like_sf"/>
</dbReference>
<dbReference type="KEGG" id="salg:BS332_04145"/>
<dbReference type="GO" id="GO:0051604">
    <property type="term" value="P:protein maturation"/>
    <property type="evidence" value="ECO:0007669"/>
    <property type="project" value="TreeGrafter"/>
</dbReference>
<comment type="similarity">
    <text evidence="2">Belongs to the FdhE family.</text>
</comment>
<dbReference type="GO" id="GO:0005829">
    <property type="term" value="C:cytosol"/>
    <property type="evidence" value="ECO:0007669"/>
    <property type="project" value="TreeGrafter"/>
</dbReference>
<evidence type="ECO:0000256" key="2">
    <source>
        <dbReference type="HAMAP-Rule" id="MF_00611"/>
    </source>
</evidence>
<dbReference type="InterPro" id="IPR056797">
    <property type="entry name" value="FdhE_central"/>
</dbReference>
<dbReference type="Gene3D" id="3.90.1670.10">
    <property type="entry name" value="FdhE-like domain"/>
    <property type="match status" value="1"/>
</dbReference>
<dbReference type="SUPFAM" id="SSF144020">
    <property type="entry name" value="FdhE-like"/>
    <property type="match status" value="1"/>
</dbReference>
<dbReference type="HAMAP" id="MF_00611">
    <property type="entry name" value="FdeH"/>
    <property type="match status" value="1"/>
</dbReference>
<dbReference type="Pfam" id="PF04216">
    <property type="entry name" value="FdhE_N"/>
    <property type="match status" value="1"/>
</dbReference>
<comment type="function">
    <text evidence="2">Necessary for formate dehydrogenase activity.</text>
</comment>
<evidence type="ECO:0000259" key="3">
    <source>
        <dbReference type="Pfam" id="PF04216"/>
    </source>
</evidence>
<dbReference type="AlphaFoldDB" id="A0A380A692"/>
<accession>A0A380A692</accession>
<dbReference type="Proteomes" id="UP000254069">
    <property type="component" value="Unassembled WGS sequence"/>
</dbReference>
<evidence type="ECO:0000313" key="6">
    <source>
        <dbReference type="EMBL" id="SUI74797.1"/>
    </source>
</evidence>
<sequence>MSHTAEIPLAPGSESPLELKPLKAADPASVYLRRAKRLEVLAKDSPLADYLELCRRLVAVQAKLAAKEDFGLPPAWDKSEGEPLTDLGPSADSYWQSLLQQLLSELLPQVDESVARVLRLLMQQAPEQLSAWGQALRQGNLSTVPARFSLFLWAAMGLYWSHWAPAVIQRMDQRRVEQQSLCPVCGSHPVASVIVDEPRAGLRYLHCSLCESEWHYIRAHCTCCGHDKEMNLWSLDDYQANVRIESCEACHGYTKMMFLEKAPLMDVAADDLATLMLDSQLNEKGYGATTVNPLLLAHETEDSE</sequence>
<keyword evidence="1 2" id="KW-0963">Cytoplasm</keyword>
<comment type="subcellular location">
    <subcellularLocation>
        <location evidence="2">Cytoplasm</location>
    </subcellularLocation>
</comment>
<protein>
    <recommendedName>
        <fullName evidence="2">Protein FdhE homolog</fullName>
    </recommendedName>
</protein>
<dbReference type="InterPro" id="IPR056796">
    <property type="entry name" value="FdhE_C"/>
</dbReference>
<feature type="domain" description="FdhE central" evidence="4">
    <location>
        <begin position="181"/>
        <end position="218"/>
    </location>
</feature>
<evidence type="ECO:0000313" key="7">
    <source>
        <dbReference type="Proteomes" id="UP000254069"/>
    </source>
</evidence>
<dbReference type="PANTHER" id="PTHR37689:SF1">
    <property type="entry name" value="PROTEIN FDHE"/>
    <property type="match status" value="1"/>
</dbReference>
<gene>
    <name evidence="6" type="primary">fdhE_2</name>
    <name evidence="2" type="synonym">fdhE</name>
    <name evidence="6" type="ORF">NCTC10738_02299</name>
</gene>
<feature type="domain" description="FdhE C-terminal" evidence="5">
    <location>
        <begin position="220"/>
        <end position="295"/>
    </location>
</feature>
<evidence type="ECO:0000259" key="5">
    <source>
        <dbReference type="Pfam" id="PF24860"/>
    </source>
</evidence>
<dbReference type="GO" id="GO:0008199">
    <property type="term" value="F:ferric iron binding"/>
    <property type="evidence" value="ECO:0007669"/>
    <property type="project" value="TreeGrafter"/>
</dbReference>
<dbReference type="RefSeq" id="WP_107110436.1">
    <property type="nucleotide sequence ID" value="NZ_AP024609.1"/>
</dbReference>